<feature type="domain" description="RxLR effector PexRD54 WY" evidence="7">
    <location>
        <begin position="46"/>
        <end position="84"/>
    </location>
</feature>
<feature type="domain" description="RxLR effector PexRD54 WY" evidence="7">
    <location>
        <begin position="211"/>
        <end position="248"/>
    </location>
</feature>
<evidence type="ECO:0000259" key="7">
    <source>
        <dbReference type="Pfam" id="PF22748"/>
    </source>
</evidence>
<reference evidence="9" key="1">
    <citation type="submission" date="2017-03" db="EMBL/GenBank/DDBJ databases">
        <title>Phytopthora megakarya and P. palmivora, two closely related causual agents of cacao black pod achieved similar genome size and gene model numbers by different mechanisms.</title>
        <authorList>
            <person name="Ali S."/>
            <person name="Shao J."/>
            <person name="Larry D.J."/>
            <person name="Kronmiller B."/>
            <person name="Shen D."/>
            <person name="Strem M.D."/>
            <person name="Melnick R.L."/>
            <person name="Guiltinan M.J."/>
            <person name="Tyler B.M."/>
            <person name="Meinhardt L.W."/>
            <person name="Bailey B.A."/>
        </authorList>
    </citation>
    <scope>NUCLEOTIDE SEQUENCE [LARGE SCALE GENOMIC DNA]</scope>
    <source>
        <strain evidence="9">zdho120</strain>
    </source>
</reference>
<evidence type="ECO:0000256" key="5">
    <source>
        <dbReference type="ARBA" id="ARBA00022729"/>
    </source>
</evidence>
<dbReference type="Pfam" id="PF22748">
    <property type="entry name" value="PexRD54_WY"/>
    <property type="match status" value="2"/>
</dbReference>
<evidence type="ECO:0000256" key="4">
    <source>
        <dbReference type="ARBA" id="ARBA00022525"/>
    </source>
</evidence>
<dbReference type="InterPro" id="IPR054463">
    <property type="entry name" value="PexRD54_WY"/>
</dbReference>
<dbReference type="Proteomes" id="UP000198211">
    <property type="component" value="Unassembled WGS sequence"/>
</dbReference>
<sequence length="257" mass="29351">MLAQESISESTLTAKYGDDTLHKIIEAAKNEPSTRDLATKLKTELMEHWVKIGKDPDDVFHLFKLEKTGDKLFSNPEFNAWVKYGDDFNAKHVEEPASITPTLMNYYSEGILFKMAQAAKKETETKDIATKLGFKPGYGTETNTLLESPLFNTWAKYLDDFKEKYPDKKTTLIEAFIKTFGDAGVTAMLHAAKTRFDTNDIAKKLESDLLRMWLSSEKSADDLFTTLHLDKIGYDFSDNPLFKTWMSYAKVFIKEHP</sequence>
<evidence type="ECO:0000256" key="2">
    <source>
        <dbReference type="ARBA" id="ARBA00004613"/>
    </source>
</evidence>
<evidence type="ECO:0000256" key="1">
    <source>
        <dbReference type="ARBA" id="ARBA00004340"/>
    </source>
</evidence>
<accession>A0A225UR00</accession>
<dbReference type="EMBL" id="NBNE01013021">
    <property type="protein sequence ID" value="OWY95370.1"/>
    <property type="molecule type" value="Genomic_DNA"/>
</dbReference>
<keyword evidence="5" id="KW-0732">Signal</keyword>
<evidence type="ECO:0000256" key="3">
    <source>
        <dbReference type="ARBA" id="ARBA00010400"/>
    </source>
</evidence>
<proteinExistence type="inferred from homology"/>
<evidence type="ECO:0000313" key="9">
    <source>
        <dbReference type="Proteomes" id="UP000198211"/>
    </source>
</evidence>
<organism evidence="8 9">
    <name type="scientific">Phytophthora megakarya</name>
    <dbReference type="NCBI Taxonomy" id="4795"/>
    <lineage>
        <taxon>Eukaryota</taxon>
        <taxon>Sar</taxon>
        <taxon>Stramenopiles</taxon>
        <taxon>Oomycota</taxon>
        <taxon>Peronosporomycetes</taxon>
        <taxon>Peronosporales</taxon>
        <taxon>Peronosporaceae</taxon>
        <taxon>Phytophthora</taxon>
    </lineage>
</organism>
<keyword evidence="6" id="KW-0843">Virulence</keyword>
<dbReference type="GO" id="GO:0005576">
    <property type="term" value="C:extracellular region"/>
    <property type="evidence" value="ECO:0007669"/>
    <property type="project" value="UniProtKB-SubCell"/>
</dbReference>
<dbReference type="AlphaFoldDB" id="A0A225UR00"/>
<dbReference type="GO" id="GO:0043657">
    <property type="term" value="C:host cell"/>
    <property type="evidence" value="ECO:0007669"/>
    <property type="project" value="UniProtKB-SubCell"/>
</dbReference>
<gene>
    <name evidence="8" type="ORF">PHMEG_00034644</name>
</gene>
<comment type="subcellular location">
    <subcellularLocation>
        <location evidence="1">Host cell</location>
    </subcellularLocation>
    <subcellularLocation>
        <location evidence="2">Secreted</location>
    </subcellularLocation>
</comment>
<keyword evidence="4" id="KW-0964">Secreted</keyword>
<protein>
    <submittedName>
        <fullName evidence="8">Avirulence (Avh) protein</fullName>
    </submittedName>
</protein>
<comment type="similarity">
    <text evidence="3">Belongs to the RxLR effector family.</text>
</comment>
<comment type="caution">
    <text evidence="8">The sequence shown here is derived from an EMBL/GenBank/DDBJ whole genome shotgun (WGS) entry which is preliminary data.</text>
</comment>
<evidence type="ECO:0000256" key="6">
    <source>
        <dbReference type="ARBA" id="ARBA00023026"/>
    </source>
</evidence>
<dbReference type="OrthoDB" id="128291at2759"/>
<evidence type="ECO:0000313" key="8">
    <source>
        <dbReference type="EMBL" id="OWY95370.1"/>
    </source>
</evidence>
<name>A0A225UR00_9STRA</name>
<keyword evidence="9" id="KW-1185">Reference proteome</keyword>